<protein>
    <submittedName>
        <fullName evidence="2">Uncharacterized protein</fullName>
    </submittedName>
</protein>
<gene>
    <name evidence="2" type="ORF">KEU06_13785</name>
</gene>
<feature type="compositionally biased region" description="Low complexity" evidence="1">
    <location>
        <begin position="24"/>
        <end position="37"/>
    </location>
</feature>
<dbReference type="AlphaFoldDB" id="A0A942DXK2"/>
<reference evidence="2" key="1">
    <citation type="submission" date="2021-04" db="EMBL/GenBank/DDBJ databases">
        <title>Pseudaminobacter soli sp. nov., isolated from paddy soil contaminated by heavy metals.</title>
        <authorList>
            <person name="Zhang K."/>
        </authorList>
    </citation>
    <scope>NUCLEOTIDE SEQUENCE</scope>
    <source>
        <strain evidence="2">19-2017</strain>
    </source>
</reference>
<organism evidence="2 3">
    <name type="scientific">Pseudaminobacter soli</name>
    <name type="common">ex Zhang et al. 2022</name>
    <dbReference type="NCBI Taxonomy" id="2831468"/>
    <lineage>
        <taxon>Bacteria</taxon>
        <taxon>Pseudomonadati</taxon>
        <taxon>Pseudomonadota</taxon>
        <taxon>Alphaproteobacteria</taxon>
        <taxon>Hyphomicrobiales</taxon>
        <taxon>Phyllobacteriaceae</taxon>
        <taxon>Pseudaminobacter</taxon>
    </lineage>
</organism>
<feature type="compositionally biased region" description="Basic and acidic residues" evidence="1">
    <location>
        <begin position="1"/>
        <end position="11"/>
    </location>
</feature>
<comment type="caution">
    <text evidence="2">The sequence shown here is derived from an EMBL/GenBank/DDBJ whole genome shotgun (WGS) entry which is preliminary data.</text>
</comment>
<dbReference type="Proteomes" id="UP000680348">
    <property type="component" value="Unassembled WGS sequence"/>
</dbReference>
<name>A0A942DXK2_9HYPH</name>
<sequence length="259" mass="28544">MNEDPSTRTRAQDPGNGKDGQDCAAPTAPLSAPLTRADAGTAQDNFEELWCAYYPRRGKNKKEARAAYTTLNPGPDLHGRMVEAAREWQASWAAQNNPDAPRRTLAKWIEREEYECDPPTAYKPKERKAPKVEPAVAANENDNVPDFMVGSPKLWPAGRYVGEFIDGDIDRKGGDEEVTLAFLVNTPGEHDGKVFEHRFYTQAFIESYQREGQATLESICAAIGLNSVSDTDDILFKPLQAIANGKTVSYLPIPAEEAA</sequence>
<evidence type="ECO:0000313" key="3">
    <source>
        <dbReference type="Proteomes" id="UP000680348"/>
    </source>
</evidence>
<evidence type="ECO:0000256" key="1">
    <source>
        <dbReference type="SAM" id="MobiDB-lite"/>
    </source>
</evidence>
<keyword evidence="3" id="KW-1185">Reference proteome</keyword>
<evidence type="ECO:0000313" key="2">
    <source>
        <dbReference type="EMBL" id="MBS3649679.1"/>
    </source>
</evidence>
<proteinExistence type="predicted"/>
<feature type="region of interest" description="Disordered" evidence="1">
    <location>
        <begin position="1"/>
        <end position="39"/>
    </location>
</feature>
<dbReference type="EMBL" id="JAGWCR010000006">
    <property type="protein sequence ID" value="MBS3649679.1"/>
    <property type="molecule type" value="Genomic_DNA"/>
</dbReference>
<dbReference type="RefSeq" id="WP_188255221.1">
    <property type="nucleotide sequence ID" value="NZ_JABVCF010000006.1"/>
</dbReference>
<accession>A0A942DXK2</accession>